<accession>A0AA36BGI7</accession>
<reference evidence="1" key="1">
    <citation type="submission" date="2023-08" db="EMBL/GenBank/DDBJ databases">
        <authorList>
            <person name="Alioto T."/>
            <person name="Alioto T."/>
            <person name="Gomez Garrido J."/>
        </authorList>
    </citation>
    <scope>NUCLEOTIDE SEQUENCE</scope>
</reference>
<keyword evidence="2" id="KW-1185">Reference proteome</keyword>
<protein>
    <submittedName>
        <fullName evidence="1">Uncharacterized protein</fullName>
    </submittedName>
</protein>
<evidence type="ECO:0000313" key="1">
    <source>
        <dbReference type="EMBL" id="CAI9733649.1"/>
    </source>
</evidence>
<sequence length="72" mass="8205">MNAVVASGGNGNMGEKITMKWCKTKMNYRNAFSARSNKRLSKKDKVQTIGLEIYSEDDRKSFLNMKVLKNLD</sequence>
<name>A0AA36BGI7_OCTVU</name>
<gene>
    <name evidence="1" type="ORF">OCTVUL_1B016048</name>
</gene>
<evidence type="ECO:0000313" key="2">
    <source>
        <dbReference type="Proteomes" id="UP001162480"/>
    </source>
</evidence>
<dbReference type="EMBL" id="OX597828">
    <property type="protein sequence ID" value="CAI9733649.1"/>
    <property type="molecule type" value="Genomic_DNA"/>
</dbReference>
<organism evidence="1 2">
    <name type="scientific">Octopus vulgaris</name>
    <name type="common">Common octopus</name>
    <dbReference type="NCBI Taxonomy" id="6645"/>
    <lineage>
        <taxon>Eukaryota</taxon>
        <taxon>Metazoa</taxon>
        <taxon>Spiralia</taxon>
        <taxon>Lophotrochozoa</taxon>
        <taxon>Mollusca</taxon>
        <taxon>Cephalopoda</taxon>
        <taxon>Coleoidea</taxon>
        <taxon>Octopodiformes</taxon>
        <taxon>Octopoda</taxon>
        <taxon>Incirrata</taxon>
        <taxon>Octopodidae</taxon>
        <taxon>Octopus</taxon>
    </lineage>
</organism>
<dbReference type="AlphaFoldDB" id="A0AA36BGI7"/>
<proteinExistence type="predicted"/>
<dbReference type="Proteomes" id="UP001162480">
    <property type="component" value="Chromosome 15"/>
</dbReference>